<keyword evidence="2" id="KW-0521">NADP</keyword>
<dbReference type="FunFam" id="3.40.50.720:FF:000084">
    <property type="entry name" value="Short-chain dehydrogenase reductase"/>
    <property type="match status" value="1"/>
</dbReference>
<dbReference type="PRINTS" id="PR00080">
    <property type="entry name" value="SDRFAMILY"/>
</dbReference>
<evidence type="ECO:0000256" key="2">
    <source>
        <dbReference type="ARBA" id="ARBA00022857"/>
    </source>
</evidence>
<evidence type="ECO:0000256" key="1">
    <source>
        <dbReference type="ARBA" id="ARBA00006484"/>
    </source>
</evidence>
<name>A0A8J3WIJ5_9ACTN</name>
<proteinExistence type="inferred from homology"/>
<organism evidence="5 6">
    <name type="scientific">Planobispora siamensis</name>
    <dbReference type="NCBI Taxonomy" id="936338"/>
    <lineage>
        <taxon>Bacteria</taxon>
        <taxon>Bacillati</taxon>
        <taxon>Actinomycetota</taxon>
        <taxon>Actinomycetes</taxon>
        <taxon>Streptosporangiales</taxon>
        <taxon>Streptosporangiaceae</taxon>
        <taxon>Planobispora</taxon>
    </lineage>
</organism>
<evidence type="ECO:0000256" key="3">
    <source>
        <dbReference type="ARBA" id="ARBA00023002"/>
    </source>
</evidence>
<keyword evidence="6" id="KW-1185">Reference proteome</keyword>
<dbReference type="InterPro" id="IPR036291">
    <property type="entry name" value="NAD(P)-bd_dom_sf"/>
</dbReference>
<dbReference type="Proteomes" id="UP000619788">
    <property type="component" value="Unassembled WGS sequence"/>
</dbReference>
<dbReference type="Pfam" id="PF00106">
    <property type="entry name" value="adh_short"/>
    <property type="match status" value="1"/>
</dbReference>
<keyword evidence="3" id="KW-0560">Oxidoreductase</keyword>
<dbReference type="AlphaFoldDB" id="A0A8J3WIJ5"/>
<dbReference type="PRINTS" id="PR00081">
    <property type="entry name" value="GDHRDH"/>
</dbReference>
<dbReference type="PANTHER" id="PTHR43391">
    <property type="entry name" value="RETINOL DEHYDROGENASE-RELATED"/>
    <property type="match status" value="1"/>
</dbReference>
<comment type="caution">
    <text evidence="5">The sequence shown here is derived from an EMBL/GenBank/DDBJ whole genome shotgun (WGS) entry which is preliminary data.</text>
</comment>
<dbReference type="InterPro" id="IPR020904">
    <property type="entry name" value="Sc_DH/Rdtase_CS"/>
</dbReference>
<dbReference type="PANTHER" id="PTHR43391:SF14">
    <property type="entry name" value="DEHYDROGENASE_REDUCTASE SDR FAMILY PROTEIN 7-LIKE"/>
    <property type="match status" value="1"/>
</dbReference>
<protein>
    <submittedName>
        <fullName evidence="5">Short-chain dehydrogenase</fullName>
    </submittedName>
</protein>
<dbReference type="SUPFAM" id="SSF51735">
    <property type="entry name" value="NAD(P)-binding Rossmann-fold domains"/>
    <property type="match status" value="1"/>
</dbReference>
<dbReference type="Gene3D" id="3.40.50.720">
    <property type="entry name" value="NAD(P)-binding Rossmann-like Domain"/>
    <property type="match status" value="1"/>
</dbReference>
<evidence type="ECO:0000313" key="6">
    <source>
        <dbReference type="Proteomes" id="UP000619788"/>
    </source>
</evidence>
<dbReference type="PROSITE" id="PS00061">
    <property type="entry name" value="ADH_SHORT"/>
    <property type="match status" value="1"/>
</dbReference>
<evidence type="ECO:0000313" key="5">
    <source>
        <dbReference type="EMBL" id="GIH90633.1"/>
    </source>
</evidence>
<dbReference type="InterPro" id="IPR002347">
    <property type="entry name" value="SDR_fam"/>
</dbReference>
<evidence type="ECO:0000256" key="4">
    <source>
        <dbReference type="RuleBase" id="RU000363"/>
    </source>
</evidence>
<dbReference type="CDD" id="cd05233">
    <property type="entry name" value="SDR_c"/>
    <property type="match status" value="1"/>
</dbReference>
<accession>A0A8J3WIJ5</accession>
<comment type="similarity">
    <text evidence="1 4">Belongs to the short-chain dehydrogenases/reductases (SDR) family.</text>
</comment>
<gene>
    <name evidence="5" type="ORF">Psi01_12630</name>
</gene>
<dbReference type="GO" id="GO:0016491">
    <property type="term" value="F:oxidoreductase activity"/>
    <property type="evidence" value="ECO:0007669"/>
    <property type="project" value="UniProtKB-KW"/>
</dbReference>
<sequence>MTGGASGIGRALCRELARRGVHVVAADLDAAGAERTAKEFGCRSAALDVTDAQAVRDLVTEVRREHGRLDFLFNNAGIAVGGTADELTLDHWDRTIDVNLRGVVHGVHAAYPVMIEQGRGHIVNTASLAGLTPAPLMLPYTATKHAVVGLSLALRAEARAHGVRVSVVCPGFTDTPLLDHANPGLPQTATGAAARESATRTMGRLYSVDSLAEDIMRGVARDKALIVAPASGRMAWRGVRLSPAAAVRVAALAVRRLRG</sequence>
<reference evidence="5 6" key="1">
    <citation type="submission" date="2021-01" db="EMBL/GenBank/DDBJ databases">
        <title>Whole genome shotgun sequence of Planobispora siamensis NBRC 107568.</title>
        <authorList>
            <person name="Komaki H."/>
            <person name="Tamura T."/>
        </authorList>
    </citation>
    <scope>NUCLEOTIDE SEQUENCE [LARGE SCALE GENOMIC DNA]</scope>
    <source>
        <strain evidence="5 6">NBRC 107568</strain>
    </source>
</reference>
<dbReference type="EMBL" id="BOOJ01000012">
    <property type="protein sequence ID" value="GIH90633.1"/>
    <property type="molecule type" value="Genomic_DNA"/>
</dbReference>